<keyword evidence="3" id="KW-0548">Nucleotidyltransferase</keyword>
<evidence type="ECO:0000256" key="4">
    <source>
        <dbReference type="ARBA" id="ARBA00022705"/>
    </source>
</evidence>
<evidence type="ECO:0000313" key="12">
    <source>
        <dbReference type="Proteomes" id="UP000709959"/>
    </source>
</evidence>
<accession>A0A936F2J8</accession>
<dbReference type="InterPro" id="IPR011708">
    <property type="entry name" value="DNA_pol3_alpha_NTPase_dom"/>
</dbReference>
<keyword evidence="5" id="KW-0239">DNA-directed DNA polymerase</keyword>
<dbReference type="GO" id="GO:0008408">
    <property type="term" value="F:3'-5' exonuclease activity"/>
    <property type="evidence" value="ECO:0007669"/>
    <property type="project" value="InterPro"/>
</dbReference>
<protein>
    <recommendedName>
        <fullName evidence="1">DNA-directed DNA polymerase</fullName>
        <ecNumber evidence="1">2.7.7.7</ecNumber>
    </recommendedName>
</protein>
<evidence type="ECO:0000259" key="10">
    <source>
        <dbReference type="Pfam" id="PF17657"/>
    </source>
</evidence>
<reference evidence="11 12" key="1">
    <citation type="submission" date="2020-10" db="EMBL/GenBank/DDBJ databases">
        <title>Connecting structure to function with the recovery of over 1000 high-quality activated sludge metagenome-assembled genomes encoding full-length rRNA genes using long-read sequencing.</title>
        <authorList>
            <person name="Singleton C.M."/>
            <person name="Petriglieri F."/>
            <person name="Kristensen J.M."/>
            <person name="Kirkegaard R.H."/>
            <person name="Michaelsen T.Y."/>
            <person name="Andersen M.H."/>
            <person name="Karst S.M."/>
            <person name="Dueholm M.S."/>
            <person name="Nielsen P.H."/>
            <person name="Albertsen M."/>
        </authorList>
    </citation>
    <scope>NUCLEOTIDE SEQUENCE [LARGE SCALE GENOMIC DNA]</scope>
    <source>
        <strain evidence="11">OdNE_18-Q3-R46-58_MAXAC.008</strain>
    </source>
</reference>
<dbReference type="AlphaFoldDB" id="A0A936F2J8"/>
<evidence type="ECO:0000256" key="3">
    <source>
        <dbReference type="ARBA" id="ARBA00022695"/>
    </source>
</evidence>
<evidence type="ECO:0000256" key="5">
    <source>
        <dbReference type="ARBA" id="ARBA00022932"/>
    </source>
</evidence>
<dbReference type="GO" id="GO:0006260">
    <property type="term" value="P:DNA replication"/>
    <property type="evidence" value="ECO:0007669"/>
    <property type="project" value="UniProtKB-KW"/>
</dbReference>
<feature type="domain" description="DNA polymerase III alpha subunit finger" evidence="10">
    <location>
        <begin position="521"/>
        <end position="681"/>
    </location>
</feature>
<dbReference type="Pfam" id="PF14579">
    <property type="entry name" value="HHH_6"/>
    <property type="match status" value="1"/>
</dbReference>
<feature type="compositionally biased region" description="Low complexity" evidence="7">
    <location>
        <begin position="913"/>
        <end position="930"/>
    </location>
</feature>
<comment type="caution">
    <text evidence="11">The sequence shown here is derived from an EMBL/GenBank/DDBJ whole genome shotgun (WGS) entry which is preliminary data.</text>
</comment>
<dbReference type="InterPro" id="IPR029460">
    <property type="entry name" value="DNAPol_HHH"/>
</dbReference>
<dbReference type="CDD" id="cd04485">
    <property type="entry name" value="DnaE_OBF"/>
    <property type="match status" value="1"/>
</dbReference>
<evidence type="ECO:0000313" key="11">
    <source>
        <dbReference type="EMBL" id="MBK8572640.1"/>
    </source>
</evidence>
<gene>
    <name evidence="11" type="ORF">IPN91_08335</name>
</gene>
<dbReference type="EC" id="2.7.7.7" evidence="1"/>
<dbReference type="Proteomes" id="UP000709959">
    <property type="component" value="Unassembled WGS sequence"/>
</dbReference>
<evidence type="ECO:0000256" key="2">
    <source>
        <dbReference type="ARBA" id="ARBA00022679"/>
    </source>
</evidence>
<evidence type="ECO:0000256" key="6">
    <source>
        <dbReference type="ARBA" id="ARBA00049244"/>
    </source>
</evidence>
<evidence type="ECO:0000259" key="9">
    <source>
        <dbReference type="Pfam" id="PF14579"/>
    </source>
</evidence>
<organism evidence="11 12">
    <name type="scientific">Candidatus Geothrix odensensis</name>
    <dbReference type="NCBI Taxonomy" id="2954440"/>
    <lineage>
        <taxon>Bacteria</taxon>
        <taxon>Pseudomonadati</taxon>
        <taxon>Acidobacteriota</taxon>
        <taxon>Holophagae</taxon>
        <taxon>Holophagales</taxon>
        <taxon>Holophagaceae</taxon>
        <taxon>Geothrix</taxon>
    </lineage>
</organism>
<evidence type="ECO:0000256" key="7">
    <source>
        <dbReference type="SAM" id="MobiDB-lite"/>
    </source>
</evidence>
<feature type="region of interest" description="Disordered" evidence="7">
    <location>
        <begin position="889"/>
        <end position="947"/>
    </location>
</feature>
<sequence>MFALGISDFSIGEGVYPAKQLLSLARRFGYRDLVCWDRGVAGYPKLRDTLEWIHKSRELEGLPPDPQWTGFRLHLGCRFTWRGHEYGALPFSDAGYEALNRLLSAQAHDAAPGPEIPGLGAPEPPRDCVLLADDLAGLEALRREGFDAALLAHPCRVQEARKALAAGLEVVAPQVLRFRTAEGLEMHRLKRAIDRQATFLRTEALWQPAEAAVSRSEWEARFPFCESAVEKATASVLERISGWPIHWGKWEVSNPLDREAASLGALLRERVRAGVAEKYARSSEDLRSRALLRMEQELDLIISMDFARYFLLVQDIVQALKHKNLPSRICGRGSGAASLVSYALGLSNVDPVDTNLMFERFLTKERKDPPDMDIDFAWDERDEVIQAVFERYGRDRVAMVSNHAFFKAKGALRAVAQAHGRPDSELKQLARFVRGWEGGLARASENPAWDTILRQAQALTGHFHQFSVHPGGTIVTPGPMWVHAAFQPAPAKEGVSTTTWDKDGVENYGLVKIDLLGNRSLAVIRDAYRVLGDLKPADPGTHSRNDPATQALLARGDSIGVFYVESPATRQLQQRVGKGDFETLVIHSSLIRPAAYRWVDRYVKRSRGEEVWEPSDPVFTELLSESYGVLVYQEDVIKVCVALAGWNHFEADQLRKLLGKPDCEAKLPFFEARFRRGCAERGVRPATVDESWDMIRTFTGYSFCKPHSASYAQVSFESAWIKTHHPAVFFASVITNQGGYYPAIAYLGDARRHRLVVRGPDANASDWPFTAEGEQALRVGLMQVHGAIKSEVERLLENRDQNGPFEHLDDLLRRVKLSVTTAEALCAAGAFDRWAPDGDRTRLMWARLGGVPAGVRPRPTDLFDRADLEMATMALTLDLHPAALARVRKGGGPNRAAEVGGNASPGTALPDPGTGARAGGSISASAASGSRLPGSVRPMEARSEAKRGTPGRNLRFWALVVADKEVATEKGERMQFVTFEDETGLCEAVAFPDAIRKRQRPFRVGEIVCVSGRSTRQDGLAVLEVQ</sequence>
<dbReference type="Gene3D" id="1.10.150.870">
    <property type="match status" value="1"/>
</dbReference>
<dbReference type="Pfam" id="PF07733">
    <property type="entry name" value="DNA_pol3_alpha"/>
    <property type="match status" value="1"/>
</dbReference>
<dbReference type="PANTHER" id="PTHR32294">
    <property type="entry name" value="DNA POLYMERASE III SUBUNIT ALPHA"/>
    <property type="match status" value="1"/>
</dbReference>
<evidence type="ECO:0000259" key="8">
    <source>
        <dbReference type="Pfam" id="PF07733"/>
    </source>
</evidence>
<evidence type="ECO:0000256" key="1">
    <source>
        <dbReference type="ARBA" id="ARBA00012417"/>
    </source>
</evidence>
<dbReference type="EMBL" id="JADKCH010000007">
    <property type="protein sequence ID" value="MBK8572640.1"/>
    <property type="molecule type" value="Genomic_DNA"/>
</dbReference>
<keyword evidence="4" id="KW-0235">DNA replication</keyword>
<dbReference type="Pfam" id="PF17657">
    <property type="entry name" value="DNA_pol3_finger"/>
    <property type="match status" value="1"/>
</dbReference>
<dbReference type="GO" id="GO:0003887">
    <property type="term" value="F:DNA-directed DNA polymerase activity"/>
    <property type="evidence" value="ECO:0007669"/>
    <property type="project" value="UniProtKB-KW"/>
</dbReference>
<name>A0A936F2J8_9BACT</name>
<feature type="domain" description="Bacterial DNA polymerase III alpha subunit NTPase" evidence="8">
    <location>
        <begin position="267"/>
        <end position="517"/>
    </location>
</feature>
<dbReference type="InterPro" id="IPR040982">
    <property type="entry name" value="DNA_pol3_finger"/>
</dbReference>
<dbReference type="InterPro" id="IPR004805">
    <property type="entry name" value="DnaE2/DnaE/PolC"/>
</dbReference>
<feature type="domain" description="DNA polymerase helix-hairpin-helix motif" evidence="9">
    <location>
        <begin position="756"/>
        <end position="836"/>
    </location>
</feature>
<proteinExistence type="predicted"/>
<comment type="catalytic activity">
    <reaction evidence="6">
        <text>DNA(n) + a 2'-deoxyribonucleoside 5'-triphosphate = DNA(n+1) + diphosphate</text>
        <dbReference type="Rhea" id="RHEA:22508"/>
        <dbReference type="Rhea" id="RHEA-COMP:17339"/>
        <dbReference type="Rhea" id="RHEA-COMP:17340"/>
        <dbReference type="ChEBI" id="CHEBI:33019"/>
        <dbReference type="ChEBI" id="CHEBI:61560"/>
        <dbReference type="ChEBI" id="CHEBI:173112"/>
        <dbReference type="EC" id="2.7.7.7"/>
    </reaction>
</comment>
<keyword evidence="2" id="KW-0808">Transferase</keyword>